<dbReference type="Pfam" id="PF08281">
    <property type="entry name" value="Sigma70_r4_2"/>
    <property type="match status" value="1"/>
</dbReference>
<feature type="domain" description="RNA polymerase sigma-70 region 2" evidence="5">
    <location>
        <begin position="17"/>
        <end position="82"/>
    </location>
</feature>
<comment type="similarity">
    <text evidence="1">Belongs to the sigma-70 factor family. ECF subfamily.</text>
</comment>
<dbReference type="SUPFAM" id="SSF88659">
    <property type="entry name" value="Sigma3 and sigma4 domains of RNA polymerase sigma factors"/>
    <property type="match status" value="1"/>
</dbReference>
<evidence type="ECO:0000259" key="6">
    <source>
        <dbReference type="Pfam" id="PF08281"/>
    </source>
</evidence>
<dbReference type="InterPro" id="IPR007627">
    <property type="entry name" value="RNA_pol_sigma70_r2"/>
</dbReference>
<dbReference type="Proteomes" id="UP000663791">
    <property type="component" value="Unassembled WGS sequence"/>
</dbReference>
<dbReference type="InterPro" id="IPR013325">
    <property type="entry name" value="RNA_pol_sigma_r2"/>
</dbReference>
<dbReference type="PANTHER" id="PTHR43133:SF66">
    <property type="entry name" value="ECF RNA POLYMERASE SIGMA FACTOR SIGK"/>
    <property type="match status" value="1"/>
</dbReference>
<accession>A0A939BWC4</accession>
<evidence type="ECO:0000256" key="1">
    <source>
        <dbReference type="ARBA" id="ARBA00010641"/>
    </source>
</evidence>
<name>A0A939BWC4_9ACTN</name>
<evidence type="ECO:0000256" key="4">
    <source>
        <dbReference type="ARBA" id="ARBA00023163"/>
    </source>
</evidence>
<dbReference type="RefSeq" id="WP_205291740.1">
    <property type="nucleotide sequence ID" value="NZ_CP074406.1"/>
</dbReference>
<dbReference type="InterPro" id="IPR013324">
    <property type="entry name" value="RNA_pol_sigma_r3/r4-like"/>
</dbReference>
<dbReference type="GO" id="GO:0006352">
    <property type="term" value="P:DNA-templated transcription initiation"/>
    <property type="evidence" value="ECO:0007669"/>
    <property type="project" value="InterPro"/>
</dbReference>
<dbReference type="GO" id="GO:0003677">
    <property type="term" value="F:DNA binding"/>
    <property type="evidence" value="ECO:0007669"/>
    <property type="project" value="InterPro"/>
</dbReference>
<evidence type="ECO:0000259" key="5">
    <source>
        <dbReference type="Pfam" id="PF04542"/>
    </source>
</evidence>
<dbReference type="InterPro" id="IPR014284">
    <property type="entry name" value="RNA_pol_sigma-70_dom"/>
</dbReference>
<dbReference type="InterPro" id="IPR036388">
    <property type="entry name" value="WH-like_DNA-bd_sf"/>
</dbReference>
<sequence>MSLESALAGDEDAFGELWRALHPPLLRYLKVRDPDTAEDIAAETWLHVVRDLRRFSGGPSDFRAWLFTLARHRAIDAGRARAARPSTPTAEVVDIGTAPSAEAAALERADTDAALRMVATLPPAQAEMVMLRVVAGLSVADVAAIVGKRPGTVAVAVHRGLKALARTAGHRHRARAVNG</sequence>
<keyword evidence="4" id="KW-0804">Transcription</keyword>
<dbReference type="PANTHER" id="PTHR43133">
    <property type="entry name" value="RNA POLYMERASE ECF-TYPE SIGMA FACTO"/>
    <property type="match status" value="1"/>
</dbReference>
<dbReference type="Gene3D" id="1.10.1740.10">
    <property type="match status" value="1"/>
</dbReference>
<organism evidence="7 8">
    <name type="scientific">Nocardioides faecalis</name>
    <dbReference type="NCBI Taxonomy" id="2803858"/>
    <lineage>
        <taxon>Bacteria</taxon>
        <taxon>Bacillati</taxon>
        <taxon>Actinomycetota</taxon>
        <taxon>Actinomycetes</taxon>
        <taxon>Propionibacteriales</taxon>
        <taxon>Nocardioidaceae</taxon>
        <taxon>Nocardioides</taxon>
    </lineage>
</organism>
<dbReference type="Pfam" id="PF04542">
    <property type="entry name" value="Sigma70_r2"/>
    <property type="match status" value="1"/>
</dbReference>
<evidence type="ECO:0000256" key="2">
    <source>
        <dbReference type="ARBA" id="ARBA00023015"/>
    </source>
</evidence>
<evidence type="ECO:0000313" key="7">
    <source>
        <dbReference type="EMBL" id="MBM9460437.1"/>
    </source>
</evidence>
<dbReference type="NCBIfam" id="TIGR02937">
    <property type="entry name" value="sigma70-ECF"/>
    <property type="match status" value="1"/>
</dbReference>
<dbReference type="InterPro" id="IPR039425">
    <property type="entry name" value="RNA_pol_sigma-70-like"/>
</dbReference>
<evidence type="ECO:0000256" key="3">
    <source>
        <dbReference type="ARBA" id="ARBA00023082"/>
    </source>
</evidence>
<feature type="domain" description="RNA polymerase sigma factor 70 region 4 type 2" evidence="6">
    <location>
        <begin position="113"/>
        <end position="164"/>
    </location>
</feature>
<keyword evidence="3" id="KW-0731">Sigma factor</keyword>
<dbReference type="SUPFAM" id="SSF88946">
    <property type="entry name" value="Sigma2 domain of RNA polymerase sigma factors"/>
    <property type="match status" value="1"/>
</dbReference>
<comment type="caution">
    <text evidence="7">The sequence shown here is derived from an EMBL/GenBank/DDBJ whole genome shotgun (WGS) entry which is preliminary data.</text>
</comment>
<dbReference type="AlphaFoldDB" id="A0A939BWC4"/>
<reference evidence="7" key="1">
    <citation type="submission" date="2021-01" db="EMBL/GenBank/DDBJ databases">
        <title>Novel species in genus Nocardioides.</title>
        <authorList>
            <person name="Zhang G."/>
        </authorList>
    </citation>
    <scope>NUCLEOTIDE SEQUENCE</scope>
    <source>
        <strain evidence="7">Zg-536</strain>
    </source>
</reference>
<dbReference type="EMBL" id="JAERTX010000008">
    <property type="protein sequence ID" value="MBM9460437.1"/>
    <property type="molecule type" value="Genomic_DNA"/>
</dbReference>
<keyword evidence="2" id="KW-0805">Transcription regulation</keyword>
<dbReference type="GO" id="GO:0016987">
    <property type="term" value="F:sigma factor activity"/>
    <property type="evidence" value="ECO:0007669"/>
    <property type="project" value="UniProtKB-KW"/>
</dbReference>
<keyword evidence="8" id="KW-1185">Reference proteome</keyword>
<dbReference type="Gene3D" id="1.10.10.10">
    <property type="entry name" value="Winged helix-like DNA-binding domain superfamily/Winged helix DNA-binding domain"/>
    <property type="match status" value="1"/>
</dbReference>
<gene>
    <name evidence="7" type="ORF">JK386_11025</name>
</gene>
<protein>
    <submittedName>
        <fullName evidence="7">Sigma-70 family RNA polymerase sigma factor</fullName>
    </submittedName>
</protein>
<proteinExistence type="inferred from homology"/>
<evidence type="ECO:0000313" key="8">
    <source>
        <dbReference type="Proteomes" id="UP000663791"/>
    </source>
</evidence>
<dbReference type="InterPro" id="IPR013249">
    <property type="entry name" value="RNA_pol_sigma70_r4_t2"/>
</dbReference>